<dbReference type="GO" id="GO:0005829">
    <property type="term" value="C:cytosol"/>
    <property type="evidence" value="ECO:0007669"/>
    <property type="project" value="TreeGrafter"/>
</dbReference>
<dbReference type="GO" id="GO:0006508">
    <property type="term" value="P:proteolysis"/>
    <property type="evidence" value="ECO:0007669"/>
    <property type="project" value="UniProtKB-KW"/>
</dbReference>
<dbReference type="SUPFAM" id="SSF54001">
    <property type="entry name" value="Cysteine proteinases"/>
    <property type="match status" value="1"/>
</dbReference>
<feature type="domain" description="USP" evidence="9">
    <location>
        <begin position="67"/>
        <end position="381"/>
    </location>
</feature>
<dbReference type="FunFam" id="3.90.70.10:FF:000119">
    <property type="entry name" value="Ubiquitin specific peptidase 36"/>
    <property type="match status" value="1"/>
</dbReference>
<evidence type="ECO:0000256" key="6">
    <source>
        <dbReference type="ARBA" id="ARBA00022801"/>
    </source>
</evidence>
<evidence type="ECO:0000256" key="4">
    <source>
        <dbReference type="ARBA" id="ARBA00022670"/>
    </source>
</evidence>
<feature type="compositionally biased region" description="Basic and acidic residues" evidence="8">
    <location>
        <begin position="402"/>
        <end position="415"/>
    </location>
</feature>
<feature type="compositionally biased region" description="Pro residues" evidence="8">
    <location>
        <begin position="385"/>
        <end position="401"/>
    </location>
</feature>
<keyword evidence="7" id="KW-0788">Thiol protease</keyword>
<dbReference type="OMA" id="DISAWHI"/>
<dbReference type="InterPro" id="IPR038765">
    <property type="entry name" value="Papain-like_cys_pep_sf"/>
</dbReference>
<dbReference type="AlphaFoldDB" id="A0A168NL97"/>
<dbReference type="InterPro" id="IPR050164">
    <property type="entry name" value="Peptidase_C19"/>
</dbReference>
<dbReference type="InParanoid" id="A0A168NL97"/>
<evidence type="ECO:0000256" key="3">
    <source>
        <dbReference type="ARBA" id="ARBA00012759"/>
    </source>
</evidence>
<evidence type="ECO:0000256" key="8">
    <source>
        <dbReference type="SAM" id="MobiDB-lite"/>
    </source>
</evidence>
<dbReference type="Gene3D" id="3.90.70.10">
    <property type="entry name" value="Cysteine proteinases"/>
    <property type="match status" value="1"/>
</dbReference>
<dbReference type="CDD" id="cd02661">
    <property type="entry name" value="Peptidase_C19E"/>
    <property type="match status" value="1"/>
</dbReference>
<keyword evidence="6" id="KW-0378">Hydrolase</keyword>
<organism evidence="10">
    <name type="scientific">Absidia glauca</name>
    <name type="common">Pin mould</name>
    <dbReference type="NCBI Taxonomy" id="4829"/>
    <lineage>
        <taxon>Eukaryota</taxon>
        <taxon>Fungi</taxon>
        <taxon>Fungi incertae sedis</taxon>
        <taxon>Mucoromycota</taxon>
        <taxon>Mucoromycotina</taxon>
        <taxon>Mucoromycetes</taxon>
        <taxon>Mucorales</taxon>
        <taxon>Cunninghamellaceae</taxon>
        <taxon>Absidia</taxon>
    </lineage>
</organism>
<dbReference type="InterPro" id="IPR018200">
    <property type="entry name" value="USP_CS"/>
</dbReference>
<reference evidence="10" key="1">
    <citation type="submission" date="2016-04" db="EMBL/GenBank/DDBJ databases">
        <authorList>
            <person name="Evans L.H."/>
            <person name="Alamgir A."/>
            <person name="Owens N."/>
            <person name="Weber N.D."/>
            <person name="Virtaneva K."/>
            <person name="Barbian K."/>
            <person name="Babar A."/>
            <person name="Rosenke K."/>
        </authorList>
    </citation>
    <scope>NUCLEOTIDE SEQUENCE [LARGE SCALE GENOMIC DNA]</scope>
    <source>
        <strain evidence="10">CBS 101.48</strain>
    </source>
</reference>
<dbReference type="InterPro" id="IPR001394">
    <property type="entry name" value="Peptidase_C19_UCH"/>
</dbReference>
<dbReference type="OrthoDB" id="420187at2759"/>
<evidence type="ECO:0000256" key="7">
    <source>
        <dbReference type="ARBA" id="ARBA00022807"/>
    </source>
</evidence>
<comment type="catalytic activity">
    <reaction evidence="1">
        <text>Thiol-dependent hydrolysis of ester, thioester, amide, peptide and isopeptide bonds formed by the C-terminal Gly of ubiquitin (a 76-residue protein attached to proteins as an intracellular targeting signal).</text>
        <dbReference type="EC" id="3.4.19.12"/>
    </reaction>
</comment>
<proteinExistence type="inferred from homology"/>
<dbReference type="GO" id="GO:0016579">
    <property type="term" value="P:protein deubiquitination"/>
    <property type="evidence" value="ECO:0007669"/>
    <property type="project" value="InterPro"/>
</dbReference>
<feature type="region of interest" description="Disordered" evidence="8">
    <location>
        <begin position="381"/>
        <end position="436"/>
    </location>
</feature>
<dbReference type="PANTHER" id="PTHR24006">
    <property type="entry name" value="UBIQUITIN CARBOXYL-TERMINAL HYDROLASE"/>
    <property type="match status" value="1"/>
</dbReference>
<evidence type="ECO:0000256" key="2">
    <source>
        <dbReference type="ARBA" id="ARBA00009085"/>
    </source>
</evidence>
<dbReference type="EC" id="3.4.19.12" evidence="3"/>
<dbReference type="STRING" id="4829.A0A168NL97"/>
<name>A0A168NL97_ABSGL</name>
<dbReference type="PROSITE" id="PS00973">
    <property type="entry name" value="USP_2"/>
    <property type="match status" value="1"/>
</dbReference>
<comment type="similarity">
    <text evidence="2">Belongs to the peptidase C19 family.</text>
</comment>
<sequence>MASDNYKSKSYNLVIYVIGVKYNKQRHYDQPTKPPVENIQTLPLPKGPLFERSQLTSRWKVARTIGPGFVNGQNTCFLNSVLECLTYTPSLAQYFLNKGHRKHCTLKRFCAMCAMDDHVHRCLEEPKSLVKGAAILPRAFTTNLRLFSPTLRLGRQEDAHEFMMFLLDSMHKSTIQGYGKLDAKTERTAFIYQIFGGQLQSQLRCHSCNAKSNTFDNFLDLSVDLQQANSVQRALENFIKVDMIGGSDPDTKYRCDSCKQKVNAGKQMTIHELPSMLCVHLKRFTFDMMRGYMRKVTKDIQYTETLDMAPYVSKETNCKSAIYRLYAVLVHLGYGCDSGHYFAYVKAPDGKWFRMDDEDVTPVSLKEVLSQQAYMLFYTSDKSPAPAPPPMNDAPKKPTPPETERGTKRPVKEIDSPTTTTTTQPPEKKKKPTEDAKVVATVEQDGYSTWVVEPSNKPFRSLRGDLSPPTFAAAISDISAWHIQDLEGSDRTTSAHSDAWHVQDNHGSHRSQMGAKSIRLLNRWTIAPMN</sequence>
<dbReference type="GO" id="GO:0004843">
    <property type="term" value="F:cysteine-type deubiquitinase activity"/>
    <property type="evidence" value="ECO:0007669"/>
    <property type="project" value="UniProtKB-EC"/>
</dbReference>
<evidence type="ECO:0000256" key="1">
    <source>
        <dbReference type="ARBA" id="ARBA00000707"/>
    </source>
</evidence>
<dbReference type="EMBL" id="LT553414">
    <property type="protein sequence ID" value="SAM00763.1"/>
    <property type="molecule type" value="Genomic_DNA"/>
</dbReference>
<keyword evidence="11" id="KW-1185">Reference proteome</keyword>
<evidence type="ECO:0000259" key="9">
    <source>
        <dbReference type="PROSITE" id="PS50235"/>
    </source>
</evidence>
<evidence type="ECO:0000256" key="5">
    <source>
        <dbReference type="ARBA" id="ARBA00022786"/>
    </source>
</evidence>
<accession>A0A168NL97</accession>
<keyword evidence="5" id="KW-0833">Ubl conjugation pathway</keyword>
<dbReference type="PANTHER" id="PTHR24006:SF758">
    <property type="entry name" value="UBIQUITIN CARBOXYL-TERMINAL HYDROLASE 36"/>
    <property type="match status" value="1"/>
</dbReference>
<dbReference type="Proteomes" id="UP000078561">
    <property type="component" value="Unassembled WGS sequence"/>
</dbReference>
<dbReference type="FunCoup" id="A0A168NL97">
    <property type="interactions" value="223"/>
</dbReference>
<evidence type="ECO:0000313" key="10">
    <source>
        <dbReference type="EMBL" id="SAM00763.1"/>
    </source>
</evidence>
<keyword evidence="4" id="KW-0645">Protease</keyword>
<evidence type="ECO:0000313" key="11">
    <source>
        <dbReference type="Proteomes" id="UP000078561"/>
    </source>
</evidence>
<dbReference type="InterPro" id="IPR028889">
    <property type="entry name" value="USP"/>
</dbReference>
<dbReference type="GO" id="GO:0005634">
    <property type="term" value="C:nucleus"/>
    <property type="evidence" value="ECO:0007669"/>
    <property type="project" value="TreeGrafter"/>
</dbReference>
<protein>
    <recommendedName>
        <fullName evidence="3">ubiquitinyl hydrolase 1</fullName>
        <ecNumber evidence="3">3.4.19.12</ecNumber>
    </recommendedName>
</protein>
<gene>
    <name evidence="10" type="primary">ABSGL_06486.1 scaffold 8356</name>
</gene>
<dbReference type="PROSITE" id="PS50235">
    <property type="entry name" value="USP_3"/>
    <property type="match status" value="1"/>
</dbReference>
<dbReference type="Pfam" id="PF00443">
    <property type="entry name" value="UCH"/>
    <property type="match status" value="1"/>
</dbReference>